<keyword evidence="2 6" id="KW-0812">Transmembrane</keyword>
<feature type="transmembrane region" description="Helical" evidence="6">
    <location>
        <begin position="129"/>
        <end position="155"/>
    </location>
</feature>
<feature type="transmembrane region" description="Helical" evidence="6">
    <location>
        <begin position="104"/>
        <end position="123"/>
    </location>
</feature>
<dbReference type="InterPro" id="IPR007829">
    <property type="entry name" value="TM2"/>
</dbReference>
<evidence type="ECO:0000256" key="2">
    <source>
        <dbReference type="ARBA" id="ARBA00022692"/>
    </source>
</evidence>
<evidence type="ECO:0000259" key="7">
    <source>
        <dbReference type="Pfam" id="PF05154"/>
    </source>
</evidence>
<evidence type="ECO:0000256" key="3">
    <source>
        <dbReference type="ARBA" id="ARBA00022989"/>
    </source>
</evidence>
<evidence type="ECO:0000256" key="6">
    <source>
        <dbReference type="SAM" id="Phobius"/>
    </source>
</evidence>
<dbReference type="Pfam" id="PF05154">
    <property type="entry name" value="TM2"/>
    <property type="match status" value="1"/>
</dbReference>
<reference evidence="8 9" key="1">
    <citation type="submission" date="2018-04" db="EMBL/GenBank/DDBJ databases">
        <authorList>
            <person name="Eckel V.P."/>
            <person name="Vogel R.F."/>
        </authorList>
    </citation>
    <scope>NUCLEOTIDE SEQUENCE [LARGE SCALE GENOMIC DNA]</scope>
    <source>
        <strain evidence="9">TMW 2.1764</strain>
    </source>
</reference>
<keyword evidence="4 6" id="KW-0472">Membrane</keyword>
<comment type="caution">
    <text evidence="8">The sequence shown here is derived from an EMBL/GenBank/DDBJ whole genome shotgun (WGS) entry which is preliminary data.</text>
</comment>
<evidence type="ECO:0000313" key="9">
    <source>
        <dbReference type="Proteomes" id="UP000325415"/>
    </source>
</evidence>
<organism evidence="8 9">
    <name type="scientific">Bifidobacterium tibiigranuli</name>
    <dbReference type="NCBI Taxonomy" id="2172043"/>
    <lineage>
        <taxon>Bacteria</taxon>
        <taxon>Bacillati</taxon>
        <taxon>Actinomycetota</taxon>
        <taxon>Actinomycetes</taxon>
        <taxon>Bifidobacteriales</taxon>
        <taxon>Bifidobacteriaceae</taxon>
        <taxon>Bifidobacterium</taxon>
    </lineage>
</organism>
<evidence type="ECO:0000256" key="1">
    <source>
        <dbReference type="ARBA" id="ARBA00004141"/>
    </source>
</evidence>
<dbReference type="AlphaFoldDB" id="A0A5N6S0X3"/>
<name>A0A5N6S0X3_9BIFI</name>
<keyword evidence="3 6" id="KW-1133">Transmembrane helix</keyword>
<dbReference type="Proteomes" id="UP000325415">
    <property type="component" value="Unassembled WGS sequence"/>
</dbReference>
<proteinExistence type="predicted"/>
<dbReference type="OrthoDB" id="2004788at2"/>
<evidence type="ECO:0000256" key="4">
    <source>
        <dbReference type="ARBA" id="ARBA00023136"/>
    </source>
</evidence>
<dbReference type="GO" id="GO:0016020">
    <property type="term" value="C:membrane"/>
    <property type="evidence" value="ECO:0007669"/>
    <property type="project" value="UniProtKB-SubCell"/>
</dbReference>
<gene>
    <name evidence="8" type="ORF">DDE84_07525</name>
</gene>
<evidence type="ECO:0000313" key="8">
    <source>
        <dbReference type="EMBL" id="KAE8127833.1"/>
    </source>
</evidence>
<evidence type="ECO:0000256" key="5">
    <source>
        <dbReference type="SAM" id="MobiDB-lite"/>
    </source>
</evidence>
<sequence>MQQGQAGQTGQQQYAAGPADPYGYAGANAGPNTNPNAGQPQYAQQPYDAYQGAYYAPGQDGFEGGFAQGGQQGQPGQQWGAQPYSAQGYAGPELPYGYIPRQKLVAGLLGIFLGSFGVHNFYLGNTGKAVAQLLLTLVGWIIVVGPFVAWVWGLIEGILILCSNYGSPWHRDARGVELRD</sequence>
<keyword evidence="9" id="KW-1185">Reference proteome</keyword>
<feature type="domain" description="TM2" evidence="7">
    <location>
        <begin position="101"/>
        <end position="150"/>
    </location>
</feature>
<accession>A0A5N6S0X3</accession>
<comment type="subcellular location">
    <subcellularLocation>
        <location evidence="1">Membrane</location>
        <topology evidence="1">Multi-pass membrane protein</topology>
    </subcellularLocation>
</comment>
<feature type="region of interest" description="Disordered" evidence="5">
    <location>
        <begin position="1"/>
        <end position="43"/>
    </location>
</feature>
<dbReference type="EMBL" id="QDAG01000007">
    <property type="protein sequence ID" value="KAE8127833.1"/>
    <property type="molecule type" value="Genomic_DNA"/>
</dbReference>
<protein>
    <submittedName>
        <fullName evidence="8">TM2 domain-containing protein</fullName>
    </submittedName>
</protein>